<keyword evidence="2" id="KW-1185">Reference proteome</keyword>
<evidence type="ECO:0000313" key="2">
    <source>
        <dbReference type="Proteomes" id="UP000050795"/>
    </source>
</evidence>
<dbReference type="Proteomes" id="UP000050795">
    <property type="component" value="Unassembled WGS sequence"/>
</dbReference>
<evidence type="ECO:0000313" key="3">
    <source>
        <dbReference type="WBParaSite" id="TREG1_45110.1"/>
    </source>
</evidence>
<reference evidence="3" key="2">
    <citation type="submission" date="2023-11" db="UniProtKB">
        <authorList>
            <consortium name="WormBaseParasite"/>
        </authorList>
    </citation>
    <scope>IDENTIFICATION</scope>
</reference>
<feature type="region of interest" description="Disordered" evidence="1">
    <location>
        <begin position="1"/>
        <end position="22"/>
    </location>
</feature>
<proteinExistence type="predicted"/>
<organism evidence="2 3">
    <name type="scientific">Trichobilharzia regenti</name>
    <name type="common">Nasal bird schistosome</name>
    <dbReference type="NCBI Taxonomy" id="157069"/>
    <lineage>
        <taxon>Eukaryota</taxon>
        <taxon>Metazoa</taxon>
        <taxon>Spiralia</taxon>
        <taxon>Lophotrochozoa</taxon>
        <taxon>Platyhelminthes</taxon>
        <taxon>Trematoda</taxon>
        <taxon>Digenea</taxon>
        <taxon>Strigeidida</taxon>
        <taxon>Schistosomatoidea</taxon>
        <taxon>Schistosomatidae</taxon>
        <taxon>Trichobilharzia</taxon>
    </lineage>
</organism>
<accession>A0AA85JWH8</accession>
<sequence>MMFSPRLEPTTQHNKPTFQPGTEPFGLINRRGNLKFNKISTFFYFLLSSSAGTMIAHNLSSALRHTISSMSSGGNRKILFKIIDRKNSSSLLKFAEGLSIKR</sequence>
<name>A0AA85JWH8_TRIRE</name>
<reference evidence="2" key="1">
    <citation type="submission" date="2022-06" db="EMBL/GenBank/DDBJ databases">
        <authorList>
            <person name="Berger JAMES D."/>
            <person name="Berger JAMES D."/>
        </authorList>
    </citation>
    <scope>NUCLEOTIDE SEQUENCE [LARGE SCALE GENOMIC DNA]</scope>
</reference>
<dbReference type="AlphaFoldDB" id="A0AA85JWH8"/>
<feature type="compositionally biased region" description="Polar residues" evidence="1">
    <location>
        <begin position="9"/>
        <end position="20"/>
    </location>
</feature>
<protein>
    <submittedName>
        <fullName evidence="3">Uncharacterized protein</fullName>
    </submittedName>
</protein>
<dbReference type="WBParaSite" id="TREG1_45110.1">
    <property type="protein sequence ID" value="TREG1_45110.1"/>
    <property type="gene ID" value="TREG1_45110"/>
</dbReference>
<evidence type="ECO:0000256" key="1">
    <source>
        <dbReference type="SAM" id="MobiDB-lite"/>
    </source>
</evidence>